<sequence>MRVEAASRYWAEVPAAFPAGAFADRAAWRRDVVERVRSVRSEANGHLAAHEADAVEGVADAALDELAPGAAFGLLFLPWAEPVAALVHVEVGAAGAGGADPLATLVGGLPVARPPQVEPVDVPGVGSGISVRFLVETPGAPTGGAPTAGIGYLVRGERCTVRITTSPMTTTMAGLIDAPLREVVATLRIEE</sequence>
<keyword evidence="2" id="KW-1185">Reference proteome</keyword>
<organism evidence="1 2">
    <name type="scientific">Agromyces tardus</name>
    <dbReference type="NCBI Taxonomy" id="2583849"/>
    <lineage>
        <taxon>Bacteria</taxon>
        <taxon>Bacillati</taxon>
        <taxon>Actinomycetota</taxon>
        <taxon>Actinomycetes</taxon>
        <taxon>Micrococcales</taxon>
        <taxon>Microbacteriaceae</taxon>
        <taxon>Agromyces</taxon>
    </lineage>
</organism>
<proteinExistence type="predicted"/>
<dbReference type="AlphaFoldDB" id="A0A3M8A0L8"/>
<evidence type="ECO:0000313" key="1">
    <source>
        <dbReference type="EMBL" id="RNB44602.1"/>
    </source>
</evidence>
<comment type="caution">
    <text evidence="1">The sequence shown here is derived from an EMBL/GenBank/DDBJ whole genome shotgun (WGS) entry which is preliminary data.</text>
</comment>
<dbReference type="EMBL" id="RHHB01000060">
    <property type="protein sequence ID" value="RNB44602.1"/>
    <property type="molecule type" value="Genomic_DNA"/>
</dbReference>
<evidence type="ECO:0000313" key="2">
    <source>
        <dbReference type="Proteomes" id="UP000275048"/>
    </source>
</evidence>
<protein>
    <submittedName>
        <fullName evidence="1">Uncharacterized protein</fullName>
    </submittedName>
</protein>
<accession>A0A3M8A0L8</accession>
<gene>
    <name evidence="1" type="ORF">EDM22_17540</name>
</gene>
<dbReference type="Proteomes" id="UP000275048">
    <property type="component" value="Unassembled WGS sequence"/>
</dbReference>
<name>A0A3M8A0L8_9MICO</name>
<reference evidence="1 2" key="1">
    <citation type="submission" date="2018-10" db="EMBL/GenBank/DDBJ databases">
        <title>Isolation, diversity and antibacterial activity of antinobacteria from the wheat rhizosphere soil.</title>
        <authorList>
            <person name="Sun T."/>
        </authorList>
    </citation>
    <scope>NUCLEOTIDE SEQUENCE [LARGE SCALE GENOMIC DNA]</scope>
    <source>
        <strain evidence="1 2">SJ-23</strain>
    </source>
</reference>